<name>A0A2T0NCG0_9ACTN</name>
<dbReference type="RefSeq" id="WP_245955542.1">
    <property type="nucleotide sequence ID" value="NZ_PVNG01000001.1"/>
</dbReference>
<evidence type="ECO:0000313" key="2">
    <source>
        <dbReference type="EMBL" id="PRX70630.1"/>
    </source>
</evidence>
<dbReference type="SUPFAM" id="SSF48498">
    <property type="entry name" value="Tetracyclin repressor-like, C-terminal domain"/>
    <property type="match status" value="1"/>
</dbReference>
<keyword evidence="3" id="KW-1185">Reference proteome</keyword>
<evidence type="ECO:0008006" key="4">
    <source>
        <dbReference type="Google" id="ProtNLM"/>
    </source>
</evidence>
<reference evidence="2 3" key="1">
    <citation type="submission" date="2018-03" db="EMBL/GenBank/DDBJ databases">
        <title>Genomic Encyclopedia of Type Strains, Phase III (KMG-III): the genomes of soil and plant-associated and newly described type strains.</title>
        <authorList>
            <person name="Whitman W."/>
        </authorList>
    </citation>
    <scope>NUCLEOTIDE SEQUENCE [LARGE SCALE GENOMIC DNA]</scope>
    <source>
        <strain evidence="2 3">CGMCC 4.7104</strain>
    </source>
</reference>
<gene>
    <name evidence="2" type="ORF">B0I32_101725</name>
</gene>
<dbReference type="AlphaFoldDB" id="A0A2T0NCG0"/>
<accession>A0A2T0NCG0</accession>
<feature type="region of interest" description="Disordered" evidence="1">
    <location>
        <begin position="31"/>
        <end position="52"/>
    </location>
</feature>
<dbReference type="EMBL" id="PVNG01000001">
    <property type="protein sequence ID" value="PRX70630.1"/>
    <property type="molecule type" value="Genomic_DNA"/>
</dbReference>
<protein>
    <recommendedName>
        <fullName evidence="4">TetR family transcriptional regulator</fullName>
    </recommendedName>
</protein>
<sequence length="128" mass="13533">MDGAGRALPANTTSPRLSEMCRTSITAWPGAGRGSAAVPSLRDPGAPGSTTAARCCGRRSNYRSWHGHLRGLIGEARPDLDAGFLAHTLLAVFDGDLIRHMTPPGDPRRFTRSVQQMATALLDGAARP</sequence>
<dbReference type="InterPro" id="IPR036271">
    <property type="entry name" value="Tet_transcr_reg_TetR-rel_C_sf"/>
</dbReference>
<evidence type="ECO:0000313" key="3">
    <source>
        <dbReference type="Proteomes" id="UP000238312"/>
    </source>
</evidence>
<dbReference type="Proteomes" id="UP000238312">
    <property type="component" value="Unassembled WGS sequence"/>
</dbReference>
<organism evidence="2 3">
    <name type="scientific">Nonomuraea fuscirosea</name>
    <dbReference type="NCBI Taxonomy" id="1291556"/>
    <lineage>
        <taxon>Bacteria</taxon>
        <taxon>Bacillati</taxon>
        <taxon>Actinomycetota</taxon>
        <taxon>Actinomycetes</taxon>
        <taxon>Streptosporangiales</taxon>
        <taxon>Streptosporangiaceae</taxon>
        <taxon>Nonomuraea</taxon>
    </lineage>
</organism>
<comment type="caution">
    <text evidence="2">The sequence shown here is derived from an EMBL/GenBank/DDBJ whole genome shotgun (WGS) entry which is preliminary data.</text>
</comment>
<proteinExistence type="predicted"/>
<evidence type="ECO:0000256" key="1">
    <source>
        <dbReference type="SAM" id="MobiDB-lite"/>
    </source>
</evidence>